<dbReference type="GeneID" id="77925209"/>
<organism evidence="2 3">
    <name type="scientific">Arthrobacter phage Shoya</name>
    <dbReference type="NCBI Taxonomy" id="2704035"/>
    <lineage>
        <taxon>Viruses</taxon>
        <taxon>Duplodnaviria</taxon>
        <taxon>Heunggongvirae</taxon>
        <taxon>Uroviricota</taxon>
        <taxon>Caudoviricetes</taxon>
        <taxon>Shoyavirus</taxon>
        <taxon>Shoyavirus shoya</taxon>
    </lineage>
</organism>
<keyword evidence="1" id="KW-0472">Membrane</keyword>
<evidence type="ECO:0000313" key="2">
    <source>
        <dbReference type="EMBL" id="QIG57705.1"/>
    </source>
</evidence>
<dbReference type="EMBL" id="MN908684">
    <property type="protein sequence ID" value="QIG57705.1"/>
    <property type="molecule type" value="Genomic_DNA"/>
</dbReference>
<reference evidence="2 3" key="1">
    <citation type="submission" date="2020-01" db="EMBL/GenBank/DDBJ databases">
        <authorList>
            <person name="Burbank J.R."/>
            <person name="Falkowski A.F."/>
            <person name="Granberg A.K."/>
            <person name="Hofbauer A.R."/>
            <person name="Heubel C."/>
            <person name="Larson S.M."/>
            <person name="Streitz R.J."/>
            <person name="Zoubek K.J."/>
            <person name="Bonilla J.A."/>
            <person name="Klyczek K."/>
            <person name="Garlena R.A."/>
            <person name="Russell D.A."/>
            <person name="Pope W.H."/>
            <person name="Jacobs-Sera D."/>
            <person name="Hatfull G.F."/>
        </authorList>
    </citation>
    <scope>NUCLEOTIDE SEQUENCE [LARGE SCALE GENOMIC DNA]</scope>
</reference>
<keyword evidence="1" id="KW-1133">Transmembrane helix</keyword>
<sequence length="39" mass="4317">MAKSKKHPSHCRHCRSVCLARALALPAAYVAVHLIHVLK</sequence>
<protein>
    <submittedName>
        <fullName evidence="2">Uncharacterized protein</fullName>
    </submittedName>
</protein>
<feature type="transmembrane region" description="Helical" evidence="1">
    <location>
        <begin position="20"/>
        <end position="38"/>
    </location>
</feature>
<keyword evidence="1" id="KW-0812">Transmembrane</keyword>
<evidence type="ECO:0000313" key="3">
    <source>
        <dbReference type="Proteomes" id="UP000501785"/>
    </source>
</evidence>
<evidence type="ECO:0000256" key="1">
    <source>
        <dbReference type="SAM" id="Phobius"/>
    </source>
</evidence>
<keyword evidence="3" id="KW-1185">Reference proteome</keyword>
<dbReference type="RefSeq" id="YP_010649654.1">
    <property type="nucleotide sequence ID" value="NC_070771.1"/>
</dbReference>
<dbReference type="KEGG" id="vg:77925209"/>
<accession>A0A6G6XIM9</accession>
<gene>
    <name evidence="2" type="primary">34</name>
    <name evidence="2" type="ORF">SEA_SHOYA_34</name>
</gene>
<proteinExistence type="predicted"/>
<dbReference type="Proteomes" id="UP000501785">
    <property type="component" value="Segment"/>
</dbReference>
<name>A0A6G6XIM9_9CAUD</name>